<organism evidence="2 3">
    <name type="scientific">Glacieibacterium frigidum</name>
    <dbReference type="NCBI Taxonomy" id="2593303"/>
    <lineage>
        <taxon>Bacteria</taxon>
        <taxon>Pseudomonadati</taxon>
        <taxon>Pseudomonadota</taxon>
        <taxon>Alphaproteobacteria</taxon>
        <taxon>Sphingomonadales</taxon>
        <taxon>Sphingosinicellaceae</taxon>
        <taxon>Glacieibacterium</taxon>
    </lineage>
</organism>
<protein>
    <submittedName>
        <fullName evidence="2">Uncharacterized protein</fullName>
    </submittedName>
</protein>
<proteinExistence type="predicted"/>
<evidence type="ECO:0000313" key="3">
    <source>
        <dbReference type="Proteomes" id="UP000317894"/>
    </source>
</evidence>
<feature type="region of interest" description="Disordered" evidence="1">
    <location>
        <begin position="1"/>
        <end position="122"/>
    </location>
</feature>
<comment type="caution">
    <text evidence="2">The sequence shown here is derived from an EMBL/GenBank/DDBJ whole genome shotgun (WGS) entry which is preliminary data.</text>
</comment>
<gene>
    <name evidence="2" type="ORF">FMM06_05025</name>
</gene>
<evidence type="ECO:0000256" key="1">
    <source>
        <dbReference type="SAM" id="MobiDB-lite"/>
    </source>
</evidence>
<accession>A0A552UJN3</accession>
<evidence type="ECO:0000313" key="2">
    <source>
        <dbReference type="EMBL" id="TRW18404.1"/>
    </source>
</evidence>
<feature type="compositionally biased region" description="Low complexity" evidence="1">
    <location>
        <begin position="101"/>
        <end position="115"/>
    </location>
</feature>
<sequence length="122" mass="13477">MRRWSCLRAGPSPRAATGRRRSHPPAPCGSPRPVPAGRRRARCAARRGRRQDRRTRSPIRRAANPTVPSTCPSRPSHRCRLSRRVPPTGSSAWRDRRGRQASARAAPVGSAAAVPLRPRQGR</sequence>
<dbReference type="Proteomes" id="UP000317894">
    <property type="component" value="Unassembled WGS sequence"/>
</dbReference>
<feature type="compositionally biased region" description="Pro residues" evidence="1">
    <location>
        <begin position="24"/>
        <end position="34"/>
    </location>
</feature>
<dbReference type="EMBL" id="VJWA01000001">
    <property type="protein sequence ID" value="TRW18404.1"/>
    <property type="molecule type" value="Genomic_DNA"/>
</dbReference>
<dbReference type="AlphaFoldDB" id="A0A552UJN3"/>
<feature type="compositionally biased region" description="Basic residues" evidence="1">
    <location>
        <begin position="37"/>
        <end position="59"/>
    </location>
</feature>
<reference evidence="2 3" key="1">
    <citation type="submission" date="2019-07" db="EMBL/GenBank/DDBJ databases">
        <title>Novel species isolated from glacier.</title>
        <authorList>
            <person name="Liu Q."/>
            <person name="Xin Y.-H."/>
        </authorList>
    </citation>
    <scope>NUCLEOTIDE SEQUENCE [LARGE SCALE GENOMIC DNA]</scope>
    <source>
        <strain evidence="2 3">LB1R16</strain>
    </source>
</reference>
<name>A0A552UJN3_9SPHN</name>
<keyword evidence="3" id="KW-1185">Reference proteome</keyword>